<evidence type="ECO:0000256" key="1">
    <source>
        <dbReference type="ARBA" id="ARBA00022729"/>
    </source>
</evidence>
<sequence>MTQSKLYLPVALALLLLVPALGHAQTKTFAVTQFTVHGPDKYQYLKQGIQSMVVSRLSWPGRLQAMDAAKVDAAQPTAPASEAEALALLKKLNADYIVYGSLTITGEEASLDMHYLDASGKAWPKTLQTKLGNLVPSLEKSVKEAGAEIFQRPPSPSQAGGTGPGGTRTPPPPNADFVASQTAGDPQKNYLNPNFRYAGPTQTPGVWRSQALPYASSGMAVADVTGDGKNEIVILGTATVEVYAYSNDQLTPVAKYEPPTNFQLLNVNTFDINGDGRAEIIVSARYFKEPRSFVLEMNGGKLELKHRDIPLYLNVAAVPPEFSRVLVGSKPETREVFTRGVYQVSFADGRAVLGSTLSLPKKANAFNFAYLPEKAGYKVILAEDGDQLGVYSAKGERVALTEEEYAGSGIGIEHDPMMAPMDRPRNDYLWLYYYIPLPILVANLDTDPQHEILVSRNISVAAQFFENYRSFSQGEIHALYWDGVGLNLKWKTRRIKGTISGYALADLNNDGKQQLVVSLNTWPGAVGVINRKTVIMAYSLDSEGANTQDTDYGNIHDIN</sequence>
<dbReference type="SUPFAM" id="SSF69318">
    <property type="entry name" value="Integrin alpha N-terminal domain"/>
    <property type="match status" value="1"/>
</dbReference>
<evidence type="ECO:0008006" key="4">
    <source>
        <dbReference type="Google" id="ProtNLM"/>
    </source>
</evidence>
<feature type="region of interest" description="Disordered" evidence="2">
    <location>
        <begin position="148"/>
        <end position="184"/>
    </location>
</feature>
<evidence type="ECO:0000313" key="3">
    <source>
        <dbReference type="EMBL" id="KUG29403.1"/>
    </source>
</evidence>
<comment type="caution">
    <text evidence="3">The sequence shown here is derived from an EMBL/GenBank/DDBJ whole genome shotgun (WGS) entry which is preliminary data.</text>
</comment>
<dbReference type="Gene3D" id="2.130.10.130">
    <property type="entry name" value="Integrin alpha, N-terminal"/>
    <property type="match status" value="1"/>
</dbReference>
<accession>A0A0W8G8B0</accession>
<dbReference type="InterPro" id="IPR013517">
    <property type="entry name" value="FG-GAP"/>
</dbReference>
<reference evidence="3" key="1">
    <citation type="journal article" date="2015" name="Proc. Natl. Acad. Sci. U.S.A.">
        <title>Networks of energetic and metabolic interactions define dynamics in microbial communities.</title>
        <authorList>
            <person name="Embree M."/>
            <person name="Liu J.K."/>
            <person name="Al-Bassam M.M."/>
            <person name="Zengler K."/>
        </authorList>
    </citation>
    <scope>NUCLEOTIDE SEQUENCE</scope>
</reference>
<dbReference type="Pfam" id="PF13517">
    <property type="entry name" value="FG-GAP_3"/>
    <property type="match status" value="1"/>
</dbReference>
<dbReference type="AlphaFoldDB" id="A0A0W8G8B0"/>
<dbReference type="InterPro" id="IPR028994">
    <property type="entry name" value="Integrin_alpha_N"/>
</dbReference>
<dbReference type="EMBL" id="LNQE01000089">
    <property type="protein sequence ID" value="KUG29403.1"/>
    <property type="molecule type" value="Genomic_DNA"/>
</dbReference>
<name>A0A0W8G8B0_9ZZZZ</name>
<evidence type="ECO:0000256" key="2">
    <source>
        <dbReference type="SAM" id="MobiDB-lite"/>
    </source>
</evidence>
<protein>
    <recommendedName>
        <fullName evidence="4">VCBS repeat-containing protein</fullName>
    </recommendedName>
</protein>
<gene>
    <name evidence="3" type="ORF">ASZ90_000697</name>
</gene>
<keyword evidence="1" id="KW-0732">Signal</keyword>
<organism evidence="3">
    <name type="scientific">hydrocarbon metagenome</name>
    <dbReference type="NCBI Taxonomy" id="938273"/>
    <lineage>
        <taxon>unclassified sequences</taxon>
        <taxon>metagenomes</taxon>
        <taxon>ecological metagenomes</taxon>
    </lineage>
</organism>
<proteinExistence type="predicted"/>